<keyword evidence="3" id="KW-1185">Reference proteome</keyword>
<protein>
    <submittedName>
        <fullName evidence="2">Uncharacterized protein</fullName>
    </submittedName>
</protein>
<evidence type="ECO:0000313" key="2">
    <source>
        <dbReference type="EMBL" id="KAE8241927.1"/>
    </source>
</evidence>
<dbReference type="Proteomes" id="UP000077521">
    <property type="component" value="Unassembled WGS sequence"/>
</dbReference>
<feature type="region of interest" description="Disordered" evidence="1">
    <location>
        <begin position="202"/>
        <end position="222"/>
    </location>
</feature>
<feature type="region of interest" description="Disordered" evidence="1">
    <location>
        <begin position="70"/>
        <end position="112"/>
    </location>
</feature>
<sequence>MSSHHSFTAMADEDTTTFDPQQAQARVSEPSTPQTIDIVHEIRSANAQFSARLDGLNQRLGDMERQQRLQISHPPSPSPNMRDLPSSRHNTTEAITSRPAAGASTLEEAPPASITLQRGPHRARADAAVPPHMARTAAALAASTVNPPSRPASISASSSGSNPLDKYRSMTKGEKSNIKRALASLGLTVPILMDLFKTGEDDSMGSTIGENEQTPSSASPAITTSGTPVAANIAAVSQTSSSISNGPSVATSPIPTAAPPGLSSLPPPVVCWMGHMTIHVAHISYLISPLPILPFYDHDHFLSITPLPVAAPPLYFFLPSSSNP</sequence>
<feature type="compositionally biased region" description="Polar residues" evidence="1">
    <location>
        <begin position="17"/>
        <end position="32"/>
    </location>
</feature>
<dbReference type="AlphaFoldDB" id="A0A177TUI2"/>
<feature type="region of interest" description="Disordered" evidence="1">
    <location>
        <begin position="1"/>
        <end position="32"/>
    </location>
</feature>
<comment type="caution">
    <text evidence="2">The sequence shown here is derived from an EMBL/GenBank/DDBJ whole genome shotgun (WGS) entry which is preliminary data.</text>
</comment>
<reference evidence="2" key="1">
    <citation type="submission" date="2016-04" db="EMBL/GenBank/DDBJ databases">
        <authorList>
            <person name="Nguyen H.D."/>
            <person name="Samba Siva P."/>
            <person name="Cullis J."/>
            <person name="Levesque C.A."/>
            <person name="Hambleton S."/>
        </authorList>
    </citation>
    <scope>NUCLEOTIDE SEQUENCE</scope>
    <source>
        <strain evidence="2">DAOMC 236416</strain>
    </source>
</reference>
<organism evidence="2 3">
    <name type="scientific">Tilletia indica</name>
    <dbReference type="NCBI Taxonomy" id="43049"/>
    <lineage>
        <taxon>Eukaryota</taxon>
        <taxon>Fungi</taxon>
        <taxon>Dikarya</taxon>
        <taxon>Basidiomycota</taxon>
        <taxon>Ustilaginomycotina</taxon>
        <taxon>Exobasidiomycetes</taxon>
        <taxon>Tilletiales</taxon>
        <taxon>Tilletiaceae</taxon>
        <taxon>Tilletia</taxon>
    </lineage>
</organism>
<proteinExistence type="predicted"/>
<reference evidence="2" key="2">
    <citation type="journal article" date="2019" name="IMA Fungus">
        <title>Genome sequencing and comparison of five Tilletia species to identify candidate genes for the detection of regulated species infecting wheat.</title>
        <authorList>
            <person name="Nguyen H.D.T."/>
            <person name="Sultana T."/>
            <person name="Kesanakurti P."/>
            <person name="Hambleton S."/>
        </authorList>
    </citation>
    <scope>NUCLEOTIDE SEQUENCE</scope>
    <source>
        <strain evidence="2">DAOMC 236416</strain>
    </source>
</reference>
<feature type="compositionally biased region" description="Low complexity" evidence="1">
    <location>
        <begin position="151"/>
        <end position="163"/>
    </location>
</feature>
<name>A0A177TUI2_9BASI</name>
<accession>A0A177TUI2</accession>
<evidence type="ECO:0000256" key="1">
    <source>
        <dbReference type="SAM" id="MobiDB-lite"/>
    </source>
</evidence>
<dbReference type="EMBL" id="LWDF02000831">
    <property type="protein sequence ID" value="KAE8241927.1"/>
    <property type="molecule type" value="Genomic_DNA"/>
</dbReference>
<feature type="compositionally biased region" description="Polar residues" evidence="1">
    <location>
        <begin position="204"/>
        <end position="213"/>
    </location>
</feature>
<feature type="region of interest" description="Disordered" evidence="1">
    <location>
        <begin position="140"/>
        <end position="173"/>
    </location>
</feature>
<evidence type="ECO:0000313" key="3">
    <source>
        <dbReference type="Proteomes" id="UP000077521"/>
    </source>
</evidence>
<gene>
    <name evidence="2" type="ORF">A4X13_0g7199</name>
</gene>